<evidence type="ECO:0000313" key="2">
    <source>
        <dbReference type="Proteomes" id="UP000789706"/>
    </source>
</evidence>
<dbReference type="Gene3D" id="3.80.10.10">
    <property type="entry name" value="Ribonuclease Inhibitor"/>
    <property type="match status" value="1"/>
</dbReference>
<name>A0A9N8YSI1_9GLOM</name>
<accession>A0A9N8YSI1</accession>
<sequence length="637" mass="73827">MFRISKFFYKYSKESSKKEQNLPSLPCEFILPIICHLSNDKKSLCSCLLVNRFWCQETIKVLWCKPFKLLYTCKKKPCFCSTEKRRSQAANLLSTYLSCLLLKYKDSYIQNKSNFKISSAPLFYYIDYLNDIDLNELYSAVEDWIKFSSNKKRISADILKFQKKDYLKLSNERYNYVDFMKFLTNSSFGNEILPKYSGSSPRDLMVHIVVKAFMTQCPKLERVSIDSQHIYTREQMEYFCSTLKKERILRPENLPVEIYETLSSYTGNGPCLDQLTELICTTRRWKSTLLLSLAKFAHNIKYLIITISYQRDYFVSDPARIHELPKVEQEASCLATLVQSQKALKHFGLHICSEGLPTIMSALESQVISLNSISFVDVTFFGLEIFDNIRNFKNLRTLSIKSSSFDNFEFSFSLNNLEFSFLKELDLNGTYISAEVLEKLFLSCPRNLESLGLGKHTRNDIYMHRMPRKVLTLVATLFPNLKNLKACIYPSELSQLCSIFTYCQNLSHITLIGSASRSSDEPSNLLLYFNEIKQNLKELRLEGSIWSFSSFAFETFLKNKNILKSLQVLEIVDSKDFGNQHLLVIIKCLEGTDDIALKKLVISSCEPITSKHLDRIKRIVKNVSYQKLIWTGRTLTT</sequence>
<dbReference type="AlphaFoldDB" id="A0A9N8YSI1"/>
<proteinExistence type="predicted"/>
<dbReference type="SUPFAM" id="SSF52047">
    <property type="entry name" value="RNI-like"/>
    <property type="match status" value="1"/>
</dbReference>
<evidence type="ECO:0000313" key="1">
    <source>
        <dbReference type="EMBL" id="CAG8449938.1"/>
    </source>
</evidence>
<dbReference type="EMBL" id="CAJVPK010000106">
    <property type="protein sequence ID" value="CAG8449938.1"/>
    <property type="molecule type" value="Genomic_DNA"/>
</dbReference>
<dbReference type="OrthoDB" id="2337667at2759"/>
<dbReference type="InterPro" id="IPR032675">
    <property type="entry name" value="LRR_dom_sf"/>
</dbReference>
<reference evidence="1" key="1">
    <citation type="submission" date="2021-06" db="EMBL/GenBank/DDBJ databases">
        <authorList>
            <person name="Kallberg Y."/>
            <person name="Tangrot J."/>
            <person name="Rosling A."/>
        </authorList>
    </citation>
    <scope>NUCLEOTIDE SEQUENCE</scope>
    <source>
        <strain evidence="1">AZ414A</strain>
    </source>
</reference>
<keyword evidence="2" id="KW-1185">Reference proteome</keyword>
<protein>
    <submittedName>
        <fullName evidence="1">6011_t:CDS:1</fullName>
    </submittedName>
</protein>
<organism evidence="1 2">
    <name type="scientific">Diversispora eburnea</name>
    <dbReference type="NCBI Taxonomy" id="1213867"/>
    <lineage>
        <taxon>Eukaryota</taxon>
        <taxon>Fungi</taxon>
        <taxon>Fungi incertae sedis</taxon>
        <taxon>Mucoromycota</taxon>
        <taxon>Glomeromycotina</taxon>
        <taxon>Glomeromycetes</taxon>
        <taxon>Diversisporales</taxon>
        <taxon>Diversisporaceae</taxon>
        <taxon>Diversispora</taxon>
    </lineage>
</organism>
<gene>
    <name evidence="1" type="ORF">DEBURN_LOCUS2060</name>
</gene>
<dbReference type="Proteomes" id="UP000789706">
    <property type="component" value="Unassembled WGS sequence"/>
</dbReference>
<comment type="caution">
    <text evidence="1">The sequence shown here is derived from an EMBL/GenBank/DDBJ whole genome shotgun (WGS) entry which is preliminary data.</text>
</comment>